<keyword evidence="1" id="KW-0862">Zinc</keyword>
<feature type="region of interest" description="Disordered" evidence="2">
    <location>
        <begin position="496"/>
        <end position="574"/>
    </location>
</feature>
<feature type="domain" description="CCHC-type" evidence="3">
    <location>
        <begin position="273"/>
        <end position="287"/>
    </location>
</feature>
<dbReference type="GO" id="GO:0003676">
    <property type="term" value="F:nucleic acid binding"/>
    <property type="evidence" value="ECO:0007669"/>
    <property type="project" value="InterPro"/>
</dbReference>
<dbReference type="PROSITE" id="PS50158">
    <property type="entry name" value="ZF_CCHC"/>
    <property type="match status" value="2"/>
</dbReference>
<dbReference type="AlphaFoldDB" id="A0A147BD06"/>
<name>A0A147BD06_IXORI</name>
<dbReference type="SUPFAM" id="SSF57756">
    <property type="entry name" value="Retrovirus zinc finger-like domains"/>
    <property type="match status" value="1"/>
</dbReference>
<feature type="compositionally biased region" description="Basic residues" evidence="2">
    <location>
        <begin position="432"/>
        <end position="443"/>
    </location>
</feature>
<proteinExistence type="predicted"/>
<keyword evidence="1" id="KW-0479">Metal-binding</keyword>
<dbReference type="InterPro" id="IPR001878">
    <property type="entry name" value="Znf_CCHC"/>
</dbReference>
<sequence length="586" mass="64606">PANFLNTPGKPTTPWQTWKKGFLNYLEAIDAEDFPPKRKRAILFSFLGDEGNRVVDAFNLAGPSVSATRDEFQVLLSALDSHFASARNIIVERRKFINRVQGPGETVLQYLGALRRLPSFCDYGESLESRVAEMFISGIHSTEVQERLIRESDRANAPSLERAVQLAQQFERTSRDSDLFRRLSDRDPNASHMVERVQDGRYLQPLSDLHAQDGEASSSERTQHPPPPIRERLSLPPSPPSPSGRELRPPPPFICRRSLLHGRARARSSCDFCFFCGRKSHARQDCPASGATCFSCGRAGHFANVCRSRPRNDHYQHQLAFPAGRRASVRNGYYQRRLAEPGRTGTPVQGVTFPDYEFLATICTVAPPDDFAERCRFCGGPCHPRKFCPAAHRRCFACQKQGHLDRVCESRPRWPRLDRGGPSNPPTMFASNHRRRRKMHHPSAPRAPWSQPRGGTLPPEPPVPAAAPSAAAPSAAVLPAALPTVSAEVVEPVPEEILSPGTSPDNSCSSSCTETATKGATSSTSCDNSTVLAPPPVSVCATPSPEPPESLGPVKSTPRQESPPRPSRRLPGRFKNYVLTLKELLS</sequence>
<dbReference type="SMART" id="SM00343">
    <property type="entry name" value="ZnF_C2HC"/>
    <property type="match status" value="4"/>
</dbReference>
<protein>
    <submittedName>
        <fullName evidence="4">Putative polyprotein</fullName>
    </submittedName>
</protein>
<feature type="non-terminal residue" evidence="4">
    <location>
        <position position="1"/>
    </location>
</feature>
<dbReference type="GO" id="GO:0008270">
    <property type="term" value="F:zinc ion binding"/>
    <property type="evidence" value="ECO:0007669"/>
    <property type="project" value="UniProtKB-KW"/>
</dbReference>
<dbReference type="EMBL" id="GEGO01007169">
    <property type="protein sequence ID" value="JAR88235.1"/>
    <property type="molecule type" value="Transcribed_RNA"/>
</dbReference>
<dbReference type="PANTHER" id="PTHR33198">
    <property type="entry name" value="ANK_REP_REGION DOMAIN-CONTAINING PROTEIN-RELATED"/>
    <property type="match status" value="1"/>
</dbReference>
<reference evidence="4" key="1">
    <citation type="journal article" date="2018" name="PLoS Negl. Trop. Dis.">
        <title>Sialome diversity of ticks revealed by RNAseq of single tick salivary glands.</title>
        <authorList>
            <person name="Perner J."/>
            <person name="Kropackova S."/>
            <person name="Kopacek P."/>
            <person name="Ribeiro J.M."/>
        </authorList>
    </citation>
    <scope>NUCLEOTIDE SEQUENCE</scope>
    <source>
        <strain evidence="4">Siblings of single egg batch collected in Ceske Budejovice</strain>
        <tissue evidence="4">Salivary glands</tissue>
    </source>
</reference>
<keyword evidence="1" id="KW-0863">Zinc-finger</keyword>
<feature type="domain" description="CCHC-type" evidence="3">
    <location>
        <begin position="293"/>
        <end position="308"/>
    </location>
</feature>
<evidence type="ECO:0000259" key="3">
    <source>
        <dbReference type="PROSITE" id="PS50158"/>
    </source>
</evidence>
<feature type="region of interest" description="Disordered" evidence="2">
    <location>
        <begin position="412"/>
        <end position="468"/>
    </location>
</feature>
<evidence type="ECO:0000256" key="1">
    <source>
        <dbReference type="PROSITE-ProRule" id="PRU00047"/>
    </source>
</evidence>
<organism evidence="4">
    <name type="scientific">Ixodes ricinus</name>
    <name type="common">Common tick</name>
    <name type="synonym">Acarus ricinus</name>
    <dbReference type="NCBI Taxonomy" id="34613"/>
    <lineage>
        <taxon>Eukaryota</taxon>
        <taxon>Metazoa</taxon>
        <taxon>Ecdysozoa</taxon>
        <taxon>Arthropoda</taxon>
        <taxon>Chelicerata</taxon>
        <taxon>Arachnida</taxon>
        <taxon>Acari</taxon>
        <taxon>Parasitiformes</taxon>
        <taxon>Ixodida</taxon>
        <taxon>Ixodoidea</taxon>
        <taxon>Ixodidae</taxon>
        <taxon>Ixodinae</taxon>
        <taxon>Ixodes</taxon>
    </lineage>
</organism>
<accession>A0A147BD06</accession>
<dbReference type="InterPro" id="IPR036875">
    <property type="entry name" value="Znf_CCHC_sf"/>
</dbReference>
<evidence type="ECO:0000313" key="4">
    <source>
        <dbReference type="EMBL" id="JAR88235.1"/>
    </source>
</evidence>
<feature type="compositionally biased region" description="Polar residues" evidence="2">
    <location>
        <begin position="500"/>
        <end position="531"/>
    </location>
</feature>
<feature type="region of interest" description="Disordered" evidence="2">
    <location>
        <begin position="211"/>
        <end position="251"/>
    </location>
</feature>
<evidence type="ECO:0000256" key="2">
    <source>
        <dbReference type="SAM" id="MobiDB-lite"/>
    </source>
</evidence>
<dbReference type="Gene3D" id="4.10.60.10">
    <property type="entry name" value="Zinc finger, CCHC-type"/>
    <property type="match status" value="2"/>
</dbReference>